<evidence type="ECO:0000313" key="1">
    <source>
        <dbReference type="EMBL" id="CAD8403968.1"/>
    </source>
</evidence>
<gene>
    <name evidence="1" type="ORF">PINE0816_LOCUS68</name>
    <name evidence="2" type="ORF">PINE0816_LOCUS69</name>
</gene>
<protein>
    <submittedName>
        <fullName evidence="1">Uncharacterized protein</fullName>
    </submittedName>
</protein>
<proteinExistence type="predicted"/>
<dbReference type="EMBL" id="HBEL01000142">
    <property type="protein sequence ID" value="CAD8403968.1"/>
    <property type="molecule type" value="Transcribed_RNA"/>
</dbReference>
<name>A0A6T8FDB2_9STRA</name>
<organism evidence="1">
    <name type="scientific">Proboscia inermis</name>
    <dbReference type="NCBI Taxonomy" id="420281"/>
    <lineage>
        <taxon>Eukaryota</taxon>
        <taxon>Sar</taxon>
        <taxon>Stramenopiles</taxon>
        <taxon>Ochrophyta</taxon>
        <taxon>Bacillariophyta</taxon>
        <taxon>Coscinodiscophyceae</taxon>
        <taxon>Rhizosoleniophycidae</taxon>
        <taxon>Rhizosoleniales</taxon>
        <taxon>Rhizosoleniaceae</taxon>
        <taxon>Proboscia</taxon>
    </lineage>
</organism>
<reference evidence="1" key="1">
    <citation type="submission" date="2021-01" db="EMBL/GenBank/DDBJ databases">
        <authorList>
            <person name="Corre E."/>
            <person name="Pelletier E."/>
            <person name="Niang G."/>
            <person name="Scheremetjew M."/>
            <person name="Finn R."/>
            <person name="Kale V."/>
            <person name="Holt S."/>
            <person name="Cochrane G."/>
            <person name="Meng A."/>
            <person name="Brown T."/>
            <person name="Cohen L."/>
        </authorList>
    </citation>
    <scope>NUCLEOTIDE SEQUENCE</scope>
    <source>
        <strain evidence="1">CCAP1064/1</strain>
    </source>
</reference>
<dbReference type="AlphaFoldDB" id="A0A6T8FDB2"/>
<dbReference type="EMBL" id="HBEL01000143">
    <property type="protein sequence ID" value="CAD8403969.1"/>
    <property type="molecule type" value="Transcribed_RNA"/>
</dbReference>
<accession>A0A6T8FDB2</accession>
<sequence length="119" mass="13211">MCGSCGASGPIASYIENDVVQISWPEEGIPEPRYAKVLEVREDWGLQIKFSDSSVKWISWDPFICVKTYPDFSIGLVSPDKFIEKAGAKDLSSDDGIYVTIGQGWLKQPCVLPQKIVQL</sequence>
<evidence type="ECO:0000313" key="2">
    <source>
        <dbReference type="EMBL" id="CAD8403969.1"/>
    </source>
</evidence>